<name>A0A517YYY8_9BACT</name>
<evidence type="ECO:0000313" key="4">
    <source>
        <dbReference type="Proteomes" id="UP000317369"/>
    </source>
</evidence>
<sequence>MRVKINTMINSITLPVAMTFIGQQTADPTRDHVFKEMANRYSIGVFWIVILGVLGVVSIVCLTFLWHRYRKRMNRLEQKINERRESTSPLASAWESAADRMDDKKVMAEFGETDAPPPQGAEIDDALEAEYDESDWDQPDWDPDNEDKGNLDDDPKDGPRYW</sequence>
<keyword evidence="2" id="KW-1133">Transmembrane helix</keyword>
<dbReference type="KEGG" id="pcor:KS4_35190"/>
<keyword evidence="2" id="KW-0812">Transmembrane</keyword>
<organism evidence="3 4">
    <name type="scientific">Poriferisphaera corsica</name>
    <dbReference type="NCBI Taxonomy" id="2528020"/>
    <lineage>
        <taxon>Bacteria</taxon>
        <taxon>Pseudomonadati</taxon>
        <taxon>Planctomycetota</taxon>
        <taxon>Phycisphaerae</taxon>
        <taxon>Phycisphaerales</taxon>
        <taxon>Phycisphaeraceae</taxon>
        <taxon>Poriferisphaera</taxon>
    </lineage>
</organism>
<evidence type="ECO:0000256" key="2">
    <source>
        <dbReference type="SAM" id="Phobius"/>
    </source>
</evidence>
<keyword evidence="2" id="KW-0472">Membrane</keyword>
<dbReference type="AlphaFoldDB" id="A0A517YYY8"/>
<accession>A0A517YYY8</accession>
<feature type="compositionally biased region" description="Acidic residues" evidence="1">
    <location>
        <begin position="122"/>
        <end position="145"/>
    </location>
</feature>
<gene>
    <name evidence="3" type="ORF">KS4_35190</name>
</gene>
<protein>
    <submittedName>
        <fullName evidence="3">Uncharacterized protein</fullName>
    </submittedName>
</protein>
<proteinExistence type="predicted"/>
<keyword evidence="4" id="KW-1185">Reference proteome</keyword>
<dbReference type="EMBL" id="CP036425">
    <property type="protein sequence ID" value="QDU35438.1"/>
    <property type="molecule type" value="Genomic_DNA"/>
</dbReference>
<feature type="transmembrane region" description="Helical" evidence="2">
    <location>
        <begin position="42"/>
        <end position="66"/>
    </location>
</feature>
<evidence type="ECO:0000313" key="3">
    <source>
        <dbReference type="EMBL" id="QDU35438.1"/>
    </source>
</evidence>
<reference evidence="3 4" key="1">
    <citation type="submission" date="2019-02" db="EMBL/GenBank/DDBJ databases">
        <title>Deep-cultivation of Planctomycetes and their phenomic and genomic characterization uncovers novel biology.</title>
        <authorList>
            <person name="Wiegand S."/>
            <person name="Jogler M."/>
            <person name="Boedeker C."/>
            <person name="Pinto D."/>
            <person name="Vollmers J."/>
            <person name="Rivas-Marin E."/>
            <person name="Kohn T."/>
            <person name="Peeters S.H."/>
            <person name="Heuer A."/>
            <person name="Rast P."/>
            <person name="Oberbeckmann S."/>
            <person name="Bunk B."/>
            <person name="Jeske O."/>
            <person name="Meyerdierks A."/>
            <person name="Storesund J.E."/>
            <person name="Kallscheuer N."/>
            <person name="Luecker S."/>
            <person name="Lage O.M."/>
            <person name="Pohl T."/>
            <person name="Merkel B.J."/>
            <person name="Hornburger P."/>
            <person name="Mueller R.-W."/>
            <person name="Bruemmer F."/>
            <person name="Labrenz M."/>
            <person name="Spormann A.M."/>
            <person name="Op den Camp H."/>
            <person name="Overmann J."/>
            <person name="Amann R."/>
            <person name="Jetten M.S.M."/>
            <person name="Mascher T."/>
            <person name="Medema M.H."/>
            <person name="Devos D.P."/>
            <person name="Kaster A.-K."/>
            <person name="Ovreas L."/>
            <person name="Rohde M."/>
            <person name="Galperin M.Y."/>
            <person name="Jogler C."/>
        </authorList>
    </citation>
    <scope>NUCLEOTIDE SEQUENCE [LARGE SCALE GENOMIC DNA]</scope>
    <source>
        <strain evidence="3 4">KS4</strain>
    </source>
</reference>
<evidence type="ECO:0000256" key="1">
    <source>
        <dbReference type="SAM" id="MobiDB-lite"/>
    </source>
</evidence>
<feature type="compositionally biased region" description="Basic and acidic residues" evidence="1">
    <location>
        <begin position="146"/>
        <end position="162"/>
    </location>
</feature>
<feature type="region of interest" description="Disordered" evidence="1">
    <location>
        <begin position="105"/>
        <end position="162"/>
    </location>
</feature>
<dbReference type="Proteomes" id="UP000317369">
    <property type="component" value="Chromosome"/>
</dbReference>